<feature type="domain" description="Heterokaryon incompatibility" evidence="1">
    <location>
        <begin position="52"/>
        <end position="195"/>
    </location>
</feature>
<dbReference type="PANTHER" id="PTHR24148">
    <property type="entry name" value="ANKYRIN REPEAT DOMAIN-CONTAINING PROTEIN 39 HOMOLOG-RELATED"/>
    <property type="match status" value="1"/>
</dbReference>
<organism evidence="2 3">
    <name type="scientific">Bimuria novae-zelandiae CBS 107.79</name>
    <dbReference type="NCBI Taxonomy" id="1447943"/>
    <lineage>
        <taxon>Eukaryota</taxon>
        <taxon>Fungi</taxon>
        <taxon>Dikarya</taxon>
        <taxon>Ascomycota</taxon>
        <taxon>Pezizomycotina</taxon>
        <taxon>Dothideomycetes</taxon>
        <taxon>Pleosporomycetidae</taxon>
        <taxon>Pleosporales</taxon>
        <taxon>Massarineae</taxon>
        <taxon>Didymosphaeriaceae</taxon>
        <taxon>Bimuria</taxon>
    </lineage>
</organism>
<dbReference type="Pfam" id="PF06985">
    <property type="entry name" value="HET"/>
    <property type="match status" value="1"/>
</dbReference>
<proteinExistence type="predicted"/>
<evidence type="ECO:0000313" key="3">
    <source>
        <dbReference type="Proteomes" id="UP000800036"/>
    </source>
</evidence>
<sequence length="602" mass="69992">MSPSQKRRRRGFEYNPLQFNSFRLLELISGHSLYADIHCRLRDYQLDSAPPYEALSYTWGDEKSACRISLDGLPFHIRPNLRDALRRLRQPRSTRIIWIDAICIDQNSADEKSVQVPLMRKIYTRAERVIAWLGEETFDSGIALDFIPYLTEVAKFDTESIWLFYLENYGFLRRMMSLVHLFSRPWWQRMWIIQEVALAPDVLVVCGSRHIRWSTFHVFIIAWMDVGHTSHYRNLSRLQITALRTLGMLVSGFSEALARLRLAIRTNSSVPQSFELSNLLWSFKYRSVTNPRDKIYGLLGLLSDHGVQVNYSKSPKEIYVSFFSSCLLEDRGLDWFRWMTGECYEPNKLCLPSWVPDFGPRAITPISSFLPNPVRGETQRVFFAAGQDRSRPLSTIQFEDDHRTLILRGRLSDVVSQCGRIFPFSDDIVLAGRATEPILSHWKKMAMDTQLKTYQSRTDRENAFWRTILTDRQIEGLHFKENAGWNPAQRLLPEIQYIPPKNAKEEQELLQAMENRQLCLNGRRFCITRKGRFCLLPPTASKGDLICILLGGEVPYVLRRIDNQSQDYYTMVGECYVHGIMDGEAISDILERKDVGDIFRLQ</sequence>
<keyword evidence="3" id="KW-1185">Reference proteome</keyword>
<gene>
    <name evidence="2" type="ORF">BU23DRAFT_501026</name>
</gene>
<reference evidence="2" key="1">
    <citation type="journal article" date="2020" name="Stud. Mycol.">
        <title>101 Dothideomycetes genomes: a test case for predicting lifestyles and emergence of pathogens.</title>
        <authorList>
            <person name="Haridas S."/>
            <person name="Albert R."/>
            <person name="Binder M."/>
            <person name="Bloem J."/>
            <person name="Labutti K."/>
            <person name="Salamov A."/>
            <person name="Andreopoulos B."/>
            <person name="Baker S."/>
            <person name="Barry K."/>
            <person name="Bills G."/>
            <person name="Bluhm B."/>
            <person name="Cannon C."/>
            <person name="Castanera R."/>
            <person name="Culley D."/>
            <person name="Daum C."/>
            <person name="Ezra D."/>
            <person name="Gonzalez J."/>
            <person name="Henrissat B."/>
            <person name="Kuo A."/>
            <person name="Liang C."/>
            <person name="Lipzen A."/>
            <person name="Lutzoni F."/>
            <person name="Magnuson J."/>
            <person name="Mondo S."/>
            <person name="Nolan M."/>
            <person name="Ohm R."/>
            <person name="Pangilinan J."/>
            <person name="Park H.-J."/>
            <person name="Ramirez L."/>
            <person name="Alfaro M."/>
            <person name="Sun H."/>
            <person name="Tritt A."/>
            <person name="Yoshinaga Y."/>
            <person name="Zwiers L.-H."/>
            <person name="Turgeon B."/>
            <person name="Goodwin S."/>
            <person name="Spatafora J."/>
            <person name="Crous P."/>
            <person name="Grigoriev I."/>
        </authorList>
    </citation>
    <scope>NUCLEOTIDE SEQUENCE</scope>
    <source>
        <strain evidence="2">CBS 107.79</strain>
    </source>
</reference>
<evidence type="ECO:0000313" key="2">
    <source>
        <dbReference type="EMBL" id="KAF1977203.1"/>
    </source>
</evidence>
<name>A0A6A5VHX4_9PLEO</name>
<protein>
    <submittedName>
        <fullName evidence="2">HET-domain-containing protein</fullName>
    </submittedName>
</protein>
<dbReference type="Pfam" id="PF26639">
    <property type="entry name" value="Het-6_barrel"/>
    <property type="match status" value="1"/>
</dbReference>
<dbReference type="EMBL" id="ML976664">
    <property type="protein sequence ID" value="KAF1977203.1"/>
    <property type="molecule type" value="Genomic_DNA"/>
</dbReference>
<dbReference type="Proteomes" id="UP000800036">
    <property type="component" value="Unassembled WGS sequence"/>
</dbReference>
<dbReference type="PANTHER" id="PTHR24148:SF64">
    <property type="entry name" value="HETEROKARYON INCOMPATIBILITY DOMAIN-CONTAINING PROTEIN"/>
    <property type="match status" value="1"/>
</dbReference>
<accession>A0A6A5VHX4</accession>
<dbReference type="InterPro" id="IPR052895">
    <property type="entry name" value="HetReg/Transcr_Mod"/>
</dbReference>
<evidence type="ECO:0000259" key="1">
    <source>
        <dbReference type="Pfam" id="PF06985"/>
    </source>
</evidence>
<dbReference type="AlphaFoldDB" id="A0A6A5VHX4"/>
<dbReference type="OrthoDB" id="2157530at2759"/>
<dbReference type="InterPro" id="IPR010730">
    <property type="entry name" value="HET"/>
</dbReference>